<feature type="compositionally biased region" description="Low complexity" evidence="1">
    <location>
        <begin position="41"/>
        <end position="59"/>
    </location>
</feature>
<feature type="region of interest" description="Disordered" evidence="1">
    <location>
        <begin position="40"/>
        <end position="89"/>
    </location>
</feature>
<name>A0A0P0XS79_ORYSJ</name>
<dbReference type="Proteomes" id="UP000059680">
    <property type="component" value="Chromosome 10"/>
</dbReference>
<organism evidence="2 3">
    <name type="scientific">Oryza sativa subsp. japonica</name>
    <name type="common">Rice</name>
    <dbReference type="NCBI Taxonomy" id="39947"/>
    <lineage>
        <taxon>Eukaryota</taxon>
        <taxon>Viridiplantae</taxon>
        <taxon>Streptophyta</taxon>
        <taxon>Embryophyta</taxon>
        <taxon>Tracheophyta</taxon>
        <taxon>Spermatophyta</taxon>
        <taxon>Magnoliopsida</taxon>
        <taxon>Liliopsida</taxon>
        <taxon>Poales</taxon>
        <taxon>Poaceae</taxon>
        <taxon>BOP clade</taxon>
        <taxon>Oryzoideae</taxon>
        <taxon>Oryzeae</taxon>
        <taxon>Oryzinae</taxon>
        <taxon>Oryza</taxon>
        <taxon>Oryza sativa</taxon>
    </lineage>
</organism>
<evidence type="ECO:0000313" key="2">
    <source>
        <dbReference type="EMBL" id="BAT10141.1"/>
    </source>
</evidence>
<dbReference type="AlphaFoldDB" id="A0A0P0XS79"/>
<dbReference type="EMBL" id="AP014966">
    <property type="protein sequence ID" value="BAT10141.1"/>
    <property type="molecule type" value="Genomic_DNA"/>
</dbReference>
<reference evidence="2 3" key="2">
    <citation type="journal article" date="2013" name="Plant Cell Physiol.">
        <title>Rice Annotation Project Database (RAP-DB): an integrative and interactive database for rice genomics.</title>
        <authorList>
            <person name="Sakai H."/>
            <person name="Lee S.S."/>
            <person name="Tanaka T."/>
            <person name="Numa H."/>
            <person name="Kim J."/>
            <person name="Kawahara Y."/>
            <person name="Wakimoto H."/>
            <person name="Yang C.C."/>
            <person name="Iwamoto M."/>
            <person name="Abe T."/>
            <person name="Yamada Y."/>
            <person name="Muto A."/>
            <person name="Inokuchi H."/>
            <person name="Ikemura T."/>
            <person name="Matsumoto T."/>
            <person name="Sasaki T."/>
            <person name="Itoh T."/>
        </authorList>
    </citation>
    <scope>NUCLEOTIDE SEQUENCE [LARGE SCALE GENOMIC DNA]</scope>
    <source>
        <strain evidence="3">cv. Nipponbare</strain>
    </source>
</reference>
<accession>A0A0P0XS79</accession>
<feature type="compositionally biased region" description="Low complexity" evidence="1">
    <location>
        <begin position="68"/>
        <end position="82"/>
    </location>
</feature>
<protein>
    <submittedName>
        <fullName evidence="2">Os10g0183500 protein</fullName>
    </submittedName>
</protein>
<proteinExistence type="predicted"/>
<feature type="non-terminal residue" evidence="2">
    <location>
        <position position="1"/>
    </location>
</feature>
<dbReference type="Gramene" id="Os10t0183500-02">
    <property type="protein sequence ID" value="Os10t0183500-02"/>
    <property type="gene ID" value="Os10g0183500"/>
</dbReference>
<sequence length="142" mass="14865">NPTHQVPIGGTPAAVAAGEPLSRTTVVFVKLLVASLFVVPSSSLSSSSQEHRPSSSTRISARRRRQPRPSCQPCRPRCGSSSIAKPSSPAVVLAARRSARQRHLSLPLVAACISSPAPHLAACRNPLRGAGPLRQSGPVTRL</sequence>
<gene>
    <name evidence="2" type="ordered locus">Os10g0183500</name>
    <name evidence="2" type="ORF">OSNPB_100183500</name>
</gene>
<evidence type="ECO:0000256" key="1">
    <source>
        <dbReference type="SAM" id="MobiDB-lite"/>
    </source>
</evidence>
<evidence type="ECO:0000313" key="3">
    <source>
        <dbReference type="Proteomes" id="UP000059680"/>
    </source>
</evidence>
<keyword evidence="3" id="KW-1185">Reference proteome</keyword>
<dbReference type="ExpressionAtlas" id="A0A0P0XS79">
    <property type="expression patterns" value="baseline and differential"/>
</dbReference>
<reference evidence="3" key="1">
    <citation type="journal article" date="2005" name="Nature">
        <title>The map-based sequence of the rice genome.</title>
        <authorList>
            <consortium name="International rice genome sequencing project (IRGSP)"/>
            <person name="Matsumoto T."/>
            <person name="Wu J."/>
            <person name="Kanamori H."/>
            <person name="Katayose Y."/>
            <person name="Fujisawa M."/>
            <person name="Namiki N."/>
            <person name="Mizuno H."/>
            <person name="Yamamoto K."/>
            <person name="Antonio B.A."/>
            <person name="Baba T."/>
            <person name="Sakata K."/>
            <person name="Nagamura Y."/>
            <person name="Aoki H."/>
            <person name="Arikawa K."/>
            <person name="Arita K."/>
            <person name="Bito T."/>
            <person name="Chiden Y."/>
            <person name="Fujitsuka N."/>
            <person name="Fukunaka R."/>
            <person name="Hamada M."/>
            <person name="Harada C."/>
            <person name="Hayashi A."/>
            <person name="Hijishita S."/>
            <person name="Honda M."/>
            <person name="Hosokawa S."/>
            <person name="Ichikawa Y."/>
            <person name="Idonuma A."/>
            <person name="Iijima M."/>
            <person name="Ikeda M."/>
            <person name="Ikeno M."/>
            <person name="Ito K."/>
            <person name="Ito S."/>
            <person name="Ito T."/>
            <person name="Ito Y."/>
            <person name="Ito Y."/>
            <person name="Iwabuchi A."/>
            <person name="Kamiya K."/>
            <person name="Karasawa W."/>
            <person name="Kurita K."/>
            <person name="Katagiri S."/>
            <person name="Kikuta A."/>
            <person name="Kobayashi H."/>
            <person name="Kobayashi N."/>
            <person name="Machita K."/>
            <person name="Maehara T."/>
            <person name="Masukawa M."/>
            <person name="Mizubayashi T."/>
            <person name="Mukai Y."/>
            <person name="Nagasaki H."/>
            <person name="Nagata Y."/>
            <person name="Naito S."/>
            <person name="Nakashima M."/>
            <person name="Nakama Y."/>
            <person name="Nakamichi Y."/>
            <person name="Nakamura M."/>
            <person name="Meguro A."/>
            <person name="Negishi M."/>
            <person name="Ohta I."/>
            <person name="Ohta T."/>
            <person name="Okamoto M."/>
            <person name="Ono N."/>
            <person name="Saji S."/>
            <person name="Sakaguchi M."/>
            <person name="Sakai K."/>
            <person name="Shibata M."/>
            <person name="Shimokawa T."/>
            <person name="Song J."/>
            <person name="Takazaki Y."/>
            <person name="Terasawa K."/>
            <person name="Tsugane M."/>
            <person name="Tsuji K."/>
            <person name="Ueda S."/>
            <person name="Waki K."/>
            <person name="Yamagata H."/>
            <person name="Yamamoto M."/>
            <person name="Yamamoto S."/>
            <person name="Yamane H."/>
            <person name="Yoshiki S."/>
            <person name="Yoshihara R."/>
            <person name="Yukawa K."/>
            <person name="Zhong H."/>
            <person name="Yano M."/>
            <person name="Yuan Q."/>
            <person name="Ouyang S."/>
            <person name="Liu J."/>
            <person name="Jones K.M."/>
            <person name="Gansberger K."/>
            <person name="Moffat K."/>
            <person name="Hill J."/>
            <person name="Bera J."/>
            <person name="Fadrosh D."/>
            <person name="Jin S."/>
            <person name="Johri S."/>
            <person name="Kim M."/>
            <person name="Overton L."/>
            <person name="Reardon M."/>
            <person name="Tsitrin T."/>
            <person name="Vuong H."/>
            <person name="Weaver B."/>
            <person name="Ciecko A."/>
            <person name="Tallon L."/>
            <person name="Jackson J."/>
            <person name="Pai G."/>
            <person name="Aken S.V."/>
            <person name="Utterback T."/>
            <person name="Reidmuller S."/>
            <person name="Feldblyum T."/>
            <person name="Hsiao J."/>
            <person name="Zismann V."/>
            <person name="Iobst S."/>
            <person name="de Vazeille A.R."/>
            <person name="Buell C.R."/>
            <person name="Ying K."/>
            <person name="Li Y."/>
            <person name="Lu T."/>
            <person name="Huang Y."/>
            <person name="Zhao Q."/>
            <person name="Feng Q."/>
            <person name="Zhang L."/>
            <person name="Zhu J."/>
            <person name="Weng Q."/>
            <person name="Mu J."/>
            <person name="Lu Y."/>
            <person name="Fan D."/>
            <person name="Liu Y."/>
            <person name="Guan J."/>
            <person name="Zhang Y."/>
            <person name="Yu S."/>
            <person name="Liu X."/>
            <person name="Zhang Y."/>
            <person name="Hong G."/>
            <person name="Han B."/>
            <person name="Choisne N."/>
            <person name="Demange N."/>
            <person name="Orjeda G."/>
            <person name="Samain S."/>
            <person name="Cattolico L."/>
            <person name="Pelletier E."/>
            <person name="Couloux A."/>
            <person name="Segurens B."/>
            <person name="Wincker P."/>
            <person name="D'Hont A."/>
            <person name="Scarpelli C."/>
            <person name="Weissenbach J."/>
            <person name="Salanoubat M."/>
            <person name="Quetier F."/>
            <person name="Yu Y."/>
            <person name="Kim H.R."/>
            <person name="Rambo T."/>
            <person name="Currie J."/>
            <person name="Collura K."/>
            <person name="Luo M."/>
            <person name="Yang T."/>
            <person name="Ammiraju J.S.S."/>
            <person name="Engler F."/>
            <person name="Soderlund C."/>
            <person name="Wing R.A."/>
            <person name="Palmer L.E."/>
            <person name="de la Bastide M."/>
            <person name="Spiegel L."/>
            <person name="Nascimento L."/>
            <person name="Zutavern T."/>
            <person name="O'Shaughnessy A."/>
            <person name="Dike S."/>
            <person name="Dedhia N."/>
            <person name="Preston R."/>
            <person name="Balija V."/>
            <person name="McCombie W.R."/>
            <person name="Chow T."/>
            <person name="Chen H."/>
            <person name="Chung M."/>
            <person name="Chen C."/>
            <person name="Shaw J."/>
            <person name="Wu H."/>
            <person name="Hsiao K."/>
            <person name="Chao Y."/>
            <person name="Chu M."/>
            <person name="Cheng C."/>
            <person name="Hour A."/>
            <person name="Lee P."/>
            <person name="Lin S."/>
            <person name="Lin Y."/>
            <person name="Liou J."/>
            <person name="Liu S."/>
            <person name="Hsing Y."/>
            <person name="Raghuvanshi S."/>
            <person name="Mohanty A."/>
            <person name="Bharti A.K."/>
            <person name="Gaur A."/>
            <person name="Gupta V."/>
            <person name="Kumar D."/>
            <person name="Ravi V."/>
            <person name="Vij S."/>
            <person name="Kapur A."/>
            <person name="Khurana P."/>
            <person name="Khurana P."/>
            <person name="Khurana J.P."/>
            <person name="Tyagi A.K."/>
            <person name="Gaikwad K."/>
            <person name="Singh A."/>
            <person name="Dalal V."/>
            <person name="Srivastava S."/>
            <person name="Dixit A."/>
            <person name="Pal A.K."/>
            <person name="Ghazi I.A."/>
            <person name="Yadav M."/>
            <person name="Pandit A."/>
            <person name="Bhargava A."/>
            <person name="Sureshbabu K."/>
            <person name="Batra K."/>
            <person name="Sharma T.R."/>
            <person name="Mohapatra T."/>
            <person name="Singh N.K."/>
            <person name="Messing J."/>
            <person name="Nelson A.B."/>
            <person name="Fuks G."/>
            <person name="Kavchok S."/>
            <person name="Keizer G."/>
            <person name="Linton E."/>
            <person name="Llaca V."/>
            <person name="Song R."/>
            <person name="Tanyolac B."/>
            <person name="Young S."/>
            <person name="Ho-Il K."/>
            <person name="Hahn J.H."/>
            <person name="Sangsakoo G."/>
            <person name="Vanavichit A."/>
            <person name="de Mattos Luiz.A.T."/>
            <person name="Zimmer P.D."/>
            <person name="Malone G."/>
            <person name="Dellagostin O."/>
            <person name="de Oliveira A.C."/>
            <person name="Bevan M."/>
            <person name="Bancroft I."/>
            <person name="Minx P."/>
            <person name="Cordum H."/>
            <person name="Wilson R."/>
            <person name="Cheng Z."/>
            <person name="Jin W."/>
            <person name="Jiang J."/>
            <person name="Leong S.A."/>
            <person name="Iwama H."/>
            <person name="Gojobori T."/>
            <person name="Itoh T."/>
            <person name="Niimura Y."/>
            <person name="Fujii Y."/>
            <person name="Habara T."/>
            <person name="Sakai H."/>
            <person name="Sato Y."/>
            <person name="Wilson G."/>
            <person name="Kumar K."/>
            <person name="McCouch S."/>
            <person name="Juretic N."/>
            <person name="Hoen D."/>
            <person name="Wright S."/>
            <person name="Bruskiewich R."/>
            <person name="Bureau T."/>
            <person name="Miyao A."/>
            <person name="Hirochika H."/>
            <person name="Nishikawa T."/>
            <person name="Kadowaki K."/>
            <person name="Sugiura M."/>
            <person name="Burr B."/>
            <person name="Sasaki T."/>
        </authorList>
    </citation>
    <scope>NUCLEOTIDE SEQUENCE [LARGE SCALE GENOMIC DNA]</scope>
    <source>
        <strain evidence="3">cv. Nipponbare</strain>
    </source>
</reference>
<reference evidence="2 3" key="3">
    <citation type="journal article" date="2013" name="Rice">
        <title>Improvement of the Oryza sativa Nipponbare reference genome using next generation sequence and optical map data.</title>
        <authorList>
            <person name="Kawahara Y."/>
            <person name="de la Bastide M."/>
            <person name="Hamilton J.P."/>
            <person name="Kanamori H."/>
            <person name="McCombie W.R."/>
            <person name="Ouyang S."/>
            <person name="Schwartz D.C."/>
            <person name="Tanaka T."/>
            <person name="Wu J."/>
            <person name="Zhou S."/>
            <person name="Childs K.L."/>
            <person name="Davidson R.M."/>
            <person name="Lin H."/>
            <person name="Quesada-Ocampo L."/>
            <person name="Vaillancourt B."/>
            <person name="Sakai H."/>
            <person name="Lee S.S."/>
            <person name="Kim J."/>
            <person name="Numa H."/>
            <person name="Itoh T."/>
            <person name="Buell C.R."/>
            <person name="Matsumoto T."/>
        </authorList>
    </citation>
    <scope>NUCLEOTIDE SEQUENCE [LARGE SCALE GENOMIC DNA]</scope>
    <source>
        <strain evidence="3">cv. Nipponbare</strain>
    </source>
</reference>